<evidence type="ECO:0000313" key="7">
    <source>
        <dbReference type="Proteomes" id="UP000528286"/>
    </source>
</evidence>
<dbReference type="Proteomes" id="UP000528286">
    <property type="component" value="Unassembled WGS sequence"/>
</dbReference>
<dbReference type="GO" id="GO:0004644">
    <property type="term" value="F:phosphoribosylglycinamide formyltransferase activity"/>
    <property type="evidence" value="ECO:0007669"/>
    <property type="project" value="UniProtKB-EC"/>
</dbReference>
<dbReference type="InterPro" id="IPR036477">
    <property type="entry name" value="Formyl_transf_N_sf"/>
</dbReference>
<evidence type="ECO:0000259" key="5">
    <source>
        <dbReference type="Pfam" id="PF00551"/>
    </source>
</evidence>
<feature type="domain" description="Formyl transferase N-terminal" evidence="5">
    <location>
        <begin position="106"/>
        <end position="196"/>
    </location>
</feature>
<dbReference type="Gene3D" id="3.40.50.170">
    <property type="entry name" value="Formyl transferase, N-terminal domain"/>
    <property type="match status" value="1"/>
</dbReference>
<name>A0A7W6J8U6_9HYPH</name>
<gene>
    <name evidence="6" type="ORF">GGR23_004146</name>
</gene>
<dbReference type="GO" id="GO:0006189">
    <property type="term" value="P:'de novo' IMP biosynthetic process"/>
    <property type="evidence" value="ECO:0007669"/>
    <property type="project" value="TreeGrafter"/>
</dbReference>
<keyword evidence="4" id="KW-0658">Purine biosynthesis</keyword>
<sequence>MSSGSVPSPTVLVLTSGGFNPNMLINGLFRSFPGLRVVEEQPESKSVLLKRRIRRFGYVNAAGQLATMVLSRFGKRFAEDRIQAIAREHGLSGERDPRVPVDHVESLNDAAAHALVARLKPAVVVTVSCRILSKATLAAIPCPVINLHSAINPAYRGQMGGYWALVSGDRDNFGSTIHLVDEGVDTGAVLHQVRTTPARGDSMWTYPALLTAISVDPMRQAVEDAIHGTLKPTQATGPSHLWFNVPIWTWLYHGLTKGIW</sequence>
<dbReference type="PANTHER" id="PTHR43369:SF2">
    <property type="entry name" value="PHOSPHORIBOSYLGLYCINAMIDE FORMYLTRANSFERASE"/>
    <property type="match status" value="1"/>
</dbReference>
<dbReference type="EMBL" id="JACIEZ010000013">
    <property type="protein sequence ID" value="MBB4066919.1"/>
    <property type="molecule type" value="Genomic_DNA"/>
</dbReference>
<dbReference type="EC" id="2.1.2.2" evidence="2"/>
<reference evidence="6 7" key="1">
    <citation type="submission" date="2020-08" db="EMBL/GenBank/DDBJ databases">
        <title>Genomic Encyclopedia of Type Strains, Phase IV (KMG-IV): sequencing the most valuable type-strain genomes for metagenomic binning, comparative biology and taxonomic classification.</title>
        <authorList>
            <person name="Goeker M."/>
        </authorList>
    </citation>
    <scope>NUCLEOTIDE SEQUENCE [LARGE SCALE GENOMIC DNA]</scope>
    <source>
        <strain evidence="6 7">DSM 29853</strain>
    </source>
</reference>
<dbReference type="Pfam" id="PF00551">
    <property type="entry name" value="Formyl_trans_N"/>
    <property type="match status" value="1"/>
</dbReference>
<dbReference type="PANTHER" id="PTHR43369">
    <property type="entry name" value="PHOSPHORIBOSYLGLYCINAMIDE FORMYLTRANSFERASE"/>
    <property type="match status" value="1"/>
</dbReference>
<dbReference type="RefSeq" id="WP_183368200.1">
    <property type="nucleotide sequence ID" value="NZ_JACIEZ010000013.1"/>
</dbReference>
<evidence type="ECO:0000256" key="4">
    <source>
        <dbReference type="ARBA" id="ARBA00022755"/>
    </source>
</evidence>
<dbReference type="SUPFAM" id="SSF53328">
    <property type="entry name" value="Formyltransferase"/>
    <property type="match status" value="1"/>
</dbReference>
<keyword evidence="7" id="KW-1185">Reference proteome</keyword>
<accession>A0A7W6J8U6</accession>
<evidence type="ECO:0000256" key="1">
    <source>
        <dbReference type="ARBA" id="ARBA00005054"/>
    </source>
</evidence>
<dbReference type="AlphaFoldDB" id="A0A7W6J8U6"/>
<dbReference type="CDD" id="cd08653">
    <property type="entry name" value="FMT_core_like_3"/>
    <property type="match status" value="1"/>
</dbReference>
<evidence type="ECO:0000256" key="2">
    <source>
        <dbReference type="ARBA" id="ARBA00012254"/>
    </source>
</evidence>
<comment type="caution">
    <text evidence="6">The sequence shown here is derived from an EMBL/GenBank/DDBJ whole genome shotgun (WGS) entry which is preliminary data.</text>
</comment>
<comment type="pathway">
    <text evidence="1">Purine metabolism; IMP biosynthesis via de novo pathway; N(2)-formyl-N(1)-(5-phospho-D-ribosyl)glycinamide from N(1)-(5-phospho-D-ribosyl)glycinamide (10-formyl THF route): step 1/1.</text>
</comment>
<proteinExistence type="predicted"/>
<evidence type="ECO:0000256" key="3">
    <source>
        <dbReference type="ARBA" id="ARBA00022679"/>
    </source>
</evidence>
<organism evidence="6 7">
    <name type="scientific">Gellertiella hungarica</name>
    <dbReference type="NCBI Taxonomy" id="1572859"/>
    <lineage>
        <taxon>Bacteria</taxon>
        <taxon>Pseudomonadati</taxon>
        <taxon>Pseudomonadota</taxon>
        <taxon>Alphaproteobacteria</taxon>
        <taxon>Hyphomicrobiales</taxon>
        <taxon>Rhizobiaceae</taxon>
        <taxon>Gellertiella</taxon>
    </lineage>
</organism>
<dbReference type="InterPro" id="IPR002376">
    <property type="entry name" value="Formyl_transf_N"/>
</dbReference>
<evidence type="ECO:0000313" key="6">
    <source>
        <dbReference type="EMBL" id="MBB4066919.1"/>
    </source>
</evidence>
<dbReference type="GO" id="GO:0005829">
    <property type="term" value="C:cytosol"/>
    <property type="evidence" value="ECO:0007669"/>
    <property type="project" value="TreeGrafter"/>
</dbReference>
<protein>
    <recommendedName>
        <fullName evidence="2">phosphoribosylglycinamide formyltransferase 1</fullName>
        <ecNumber evidence="2">2.1.2.2</ecNumber>
    </recommendedName>
</protein>
<keyword evidence="3 6" id="KW-0808">Transferase</keyword>